<gene>
    <name evidence="2" type="ORF">DFP72DRAFT_1127660</name>
</gene>
<comment type="caution">
    <text evidence="2">The sequence shown here is derived from an EMBL/GenBank/DDBJ whole genome shotgun (WGS) entry which is preliminary data.</text>
</comment>
<dbReference type="Proteomes" id="UP000521943">
    <property type="component" value="Unassembled WGS sequence"/>
</dbReference>
<dbReference type="AlphaFoldDB" id="A0A8H6HX50"/>
<feature type="region of interest" description="Disordered" evidence="1">
    <location>
        <begin position="247"/>
        <end position="384"/>
    </location>
</feature>
<feature type="compositionally biased region" description="Acidic residues" evidence="1">
    <location>
        <begin position="333"/>
        <end position="345"/>
    </location>
</feature>
<feature type="compositionally biased region" description="Low complexity" evidence="1">
    <location>
        <begin position="272"/>
        <end position="282"/>
    </location>
</feature>
<accession>A0A8H6HX50</accession>
<feature type="compositionally biased region" description="Basic and acidic residues" evidence="1">
    <location>
        <begin position="314"/>
        <end position="332"/>
    </location>
</feature>
<evidence type="ECO:0000256" key="1">
    <source>
        <dbReference type="SAM" id="MobiDB-lite"/>
    </source>
</evidence>
<evidence type="ECO:0000313" key="2">
    <source>
        <dbReference type="EMBL" id="KAF6753927.1"/>
    </source>
</evidence>
<protein>
    <submittedName>
        <fullName evidence="2">Uncharacterized protein</fullName>
    </submittedName>
</protein>
<reference evidence="2 3" key="1">
    <citation type="submission" date="2020-07" db="EMBL/GenBank/DDBJ databases">
        <title>Comparative genomics of pyrophilous fungi reveals a link between fire events and developmental genes.</title>
        <authorList>
            <consortium name="DOE Joint Genome Institute"/>
            <person name="Steindorff A.S."/>
            <person name="Carver A."/>
            <person name="Calhoun S."/>
            <person name="Stillman K."/>
            <person name="Liu H."/>
            <person name="Lipzen A."/>
            <person name="Pangilinan J."/>
            <person name="Labutti K."/>
            <person name="Bruns T.D."/>
            <person name="Grigoriev I.V."/>
        </authorList>
    </citation>
    <scope>NUCLEOTIDE SEQUENCE [LARGE SCALE GENOMIC DNA]</scope>
    <source>
        <strain evidence="2 3">CBS 144469</strain>
    </source>
</reference>
<sequence>MPIPITSAKQASDFLQNNYSIGAGPAKESYQKLYATRSTSKLRGDMPKLHKDLHYLSEVLEGDDRWLTFEHLGPKLSKLHGFLHLVNNRTPSGTEPLIKKDLLERVGELAQRALELKNKYGDGSYADPGADSEDDAPLVRRGTKRSSQGEDSSPKKGRVLSSSDKDWRVSVSDMPTEEVFRRAREYVANTGRSSGPEAVAYNAAIALRTQMDSFDAQIDTISAVRAKLATDYKLRVADLRSFMSNRPSVFPKFTKTPTIPAPVEDPKDVDSKPSSSSRSPVRGARMTTGPGPSKVTRTTRSSSAKAAKAAQASEEVKEAPASDTKGKEREADPADEDVDMLDDEPVGNWAEEYEKDRERRAAKSEGEEGDAEDEESVAKGHHSS</sequence>
<feature type="region of interest" description="Disordered" evidence="1">
    <location>
        <begin position="120"/>
        <end position="172"/>
    </location>
</feature>
<name>A0A8H6HX50_9AGAR</name>
<keyword evidence="3" id="KW-1185">Reference proteome</keyword>
<feature type="compositionally biased region" description="Basic and acidic residues" evidence="1">
    <location>
        <begin position="352"/>
        <end position="366"/>
    </location>
</feature>
<dbReference type="EMBL" id="JACGCI010000037">
    <property type="protein sequence ID" value="KAF6753927.1"/>
    <property type="molecule type" value="Genomic_DNA"/>
</dbReference>
<proteinExistence type="predicted"/>
<organism evidence="2 3">
    <name type="scientific">Ephemerocybe angulata</name>
    <dbReference type="NCBI Taxonomy" id="980116"/>
    <lineage>
        <taxon>Eukaryota</taxon>
        <taxon>Fungi</taxon>
        <taxon>Dikarya</taxon>
        <taxon>Basidiomycota</taxon>
        <taxon>Agaricomycotina</taxon>
        <taxon>Agaricomycetes</taxon>
        <taxon>Agaricomycetidae</taxon>
        <taxon>Agaricales</taxon>
        <taxon>Agaricineae</taxon>
        <taxon>Psathyrellaceae</taxon>
        <taxon>Ephemerocybe</taxon>
    </lineage>
</organism>
<feature type="compositionally biased region" description="Low complexity" evidence="1">
    <location>
        <begin position="301"/>
        <end position="313"/>
    </location>
</feature>
<evidence type="ECO:0000313" key="3">
    <source>
        <dbReference type="Proteomes" id="UP000521943"/>
    </source>
</evidence>